<dbReference type="InterPro" id="IPR013762">
    <property type="entry name" value="Integrase-like_cat_sf"/>
</dbReference>
<protein>
    <submittedName>
        <fullName evidence="8">Integrase</fullName>
    </submittedName>
</protein>
<evidence type="ECO:0000259" key="7">
    <source>
        <dbReference type="PROSITE" id="PS51900"/>
    </source>
</evidence>
<dbReference type="InterPro" id="IPR050808">
    <property type="entry name" value="Phage_Integrase"/>
</dbReference>
<dbReference type="InterPro" id="IPR002104">
    <property type="entry name" value="Integrase_catalytic"/>
</dbReference>
<evidence type="ECO:0000256" key="3">
    <source>
        <dbReference type="ARBA" id="ARBA00023125"/>
    </source>
</evidence>
<keyword evidence="3 5" id="KW-0238">DNA-binding</keyword>
<dbReference type="InterPro" id="IPR004107">
    <property type="entry name" value="Integrase_SAM-like_N"/>
</dbReference>
<dbReference type="Gene3D" id="1.10.443.10">
    <property type="entry name" value="Intergrase catalytic core"/>
    <property type="match status" value="1"/>
</dbReference>
<dbReference type="Proteomes" id="UP000547510">
    <property type="component" value="Unassembled WGS sequence"/>
</dbReference>
<dbReference type="Gene3D" id="1.10.150.130">
    <property type="match status" value="1"/>
</dbReference>
<keyword evidence="9" id="KW-1185">Reference proteome</keyword>
<dbReference type="InterPro" id="IPR010998">
    <property type="entry name" value="Integrase_recombinase_N"/>
</dbReference>
<accession>A0A841CT36</accession>
<dbReference type="PROSITE" id="PS51898">
    <property type="entry name" value="TYR_RECOMBINASE"/>
    <property type="match status" value="1"/>
</dbReference>
<proteinExistence type="inferred from homology"/>
<sequence length="364" mass="40928">MEKHGEGFRVRYRLPDGALVSEKGFATKREADDRAADVESDHRRGRVVDPRLAQLPIGEWVARWVEAHDVSGVTAATYDSHLRNHILPRFATTELGELSRLVIKAWAKTLRRSLSERSVADVVGLLSMILGEAVDEGLIGSNPCRRLRLKSGDQPERPHADPDEVTALAERASAGNATLIVTAAYTGMRWGELAGLQWSRVDLDKQEIHVDARDGALHELHGKLHLGPPKTPASVRTVHLPKFLTELLAELRCEKPTARFVFTGQDGGLHRRSNFRRRVWLPAVRGDSTLGRSPIKPHMHFHDLRHTHKTWMIEDGVPEVLQHKRIGHKFRGVMGVYSHVTRPMIDAMLIGLQARWEQYGSKLL</sequence>
<dbReference type="InterPro" id="IPR044068">
    <property type="entry name" value="CB"/>
</dbReference>
<dbReference type="InterPro" id="IPR011010">
    <property type="entry name" value="DNA_brk_join_enz"/>
</dbReference>
<feature type="domain" description="Tyr recombinase" evidence="6">
    <location>
        <begin position="155"/>
        <end position="350"/>
    </location>
</feature>
<gene>
    <name evidence="8" type="ORF">FHS29_007083</name>
</gene>
<dbReference type="EMBL" id="JACHJN010000016">
    <property type="protein sequence ID" value="MBB5960459.1"/>
    <property type="molecule type" value="Genomic_DNA"/>
</dbReference>
<evidence type="ECO:0000313" key="8">
    <source>
        <dbReference type="EMBL" id="MBB5960459.1"/>
    </source>
</evidence>
<keyword evidence="4" id="KW-0233">DNA recombination</keyword>
<evidence type="ECO:0000313" key="9">
    <source>
        <dbReference type="Proteomes" id="UP000547510"/>
    </source>
</evidence>
<dbReference type="PANTHER" id="PTHR30629">
    <property type="entry name" value="PROPHAGE INTEGRASE"/>
    <property type="match status" value="1"/>
</dbReference>
<evidence type="ECO:0000256" key="5">
    <source>
        <dbReference type="PROSITE-ProRule" id="PRU01248"/>
    </source>
</evidence>
<dbReference type="Pfam" id="PF14659">
    <property type="entry name" value="Phage_int_SAM_3"/>
    <property type="match status" value="1"/>
</dbReference>
<name>A0A841CT36_9PSEU</name>
<dbReference type="GO" id="GO:0015074">
    <property type="term" value="P:DNA integration"/>
    <property type="evidence" value="ECO:0007669"/>
    <property type="project" value="UniProtKB-KW"/>
</dbReference>
<feature type="domain" description="Core-binding (CB)" evidence="7">
    <location>
        <begin position="55"/>
        <end position="134"/>
    </location>
</feature>
<dbReference type="GO" id="GO:0006310">
    <property type="term" value="P:DNA recombination"/>
    <property type="evidence" value="ECO:0007669"/>
    <property type="project" value="UniProtKB-KW"/>
</dbReference>
<dbReference type="PANTHER" id="PTHR30629:SF2">
    <property type="entry name" value="PROPHAGE INTEGRASE INTS-RELATED"/>
    <property type="match status" value="1"/>
</dbReference>
<dbReference type="PROSITE" id="PS51900">
    <property type="entry name" value="CB"/>
    <property type="match status" value="1"/>
</dbReference>
<dbReference type="AlphaFoldDB" id="A0A841CT36"/>
<dbReference type="GO" id="GO:0003677">
    <property type="term" value="F:DNA binding"/>
    <property type="evidence" value="ECO:0007669"/>
    <property type="project" value="UniProtKB-UniRule"/>
</dbReference>
<evidence type="ECO:0000256" key="1">
    <source>
        <dbReference type="ARBA" id="ARBA00008857"/>
    </source>
</evidence>
<keyword evidence="2" id="KW-0229">DNA integration</keyword>
<comment type="similarity">
    <text evidence="1">Belongs to the 'phage' integrase family.</text>
</comment>
<dbReference type="RefSeq" id="WP_221457227.1">
    <property type="nucleotide sequence ID" value="NZ_JACHJN010000016.1"/>
</dbReference>
<comment type="caution">
    <text evidence="8">The sequence shown here is derived from an EMBL/GenBank/DDBJ whole genome shotgun (WGS) entry which is preliminary data.</text>
</comment>
<dbReference type="Pfam" id="PF00589">
    <property type="entry name" value="Phage_integrase"/>
    <property type="match status" value="1"/>
</dbReference>
<organism evidence="8 9">
    <name type="scientific">Saccharothrix tamanrassetensis</name>
    <dbReference type="NCBI Taxonomy" id="1051531"/>
    <lineage>
        <taxon>Bacteria</taxon>
        <taxon>Bacillati</taxon>
        <taxon>Actinomycetota</taxon>
        <taxon>Actinomycetes</taxon>
        <taxon>Pseudonocardiales</taxon>
        <taxon>Pseudonocardiaceae</taxon>
        <taxon>Saccharothrix</taxon>
    </lineage>
</organism>
<reference evidence="8 9" key="1">
    <citation type="submission" date="2020-08" db="EMBL/GenBank/DDBJ databases">
        <title>Genomic Encyclopedia of Type Strains, Phase III (KMG-III): the genomes of soil and plant-associated and newly described type strains.</title>
        <authorList>
            <person name="Whitman W."/>
        </authorList>
    </citation>
    <scope>NUCLEOTIDE SEQUENCE [LARGE SCALE GENOMIC DNA]</scope>
    <source>
        <strain evidence="8 9">CECT 8640</strain>
    </source>
</reference>
<evidence type="ECO:0000256" key="4">
    <source>
        <dbReference type="ARBA" id="ARBA00023172"/>
    </source>
</evidence>
<evidence type="ECO:0000256" key="2">
    <source>
        <dbReference type="ARBA" id="ARBA00022908"/>
    </source>
</evidence>
<evidence type="ECO:0000259" key="6">
    <source>
        <dbReference type="PROSITE" id="PS51898"/>
    </source>
</evidence>
<dbReference type="CDD" id="cd01189">
    <property type="entry name" value="INT_ICEBs1_C_like"/>
    <property type="match status" value="1"/>
</dbReference>
<dbReference type="SUPFAM" id="SSF56349">
    <property type="entry name" value="DNA breaking-rejoining enzymes"/>
    <property type="match status" value="1"/>
</dbReference>